<name>A0AAV1JGP4_9NEOP</name>
<keyword evidence="5" id="KW-0812">Transmembrane</keyword>
<comment type="similarity">
    <text evidence="1 4">Belongs to the UDP-glycosyltransferase family.</text>
</comment>
<keyword evidence="5" id="KW-0732">Signal</keyword>
<dbReference type="AlphaFoldDB" id="A0AAV1JGP4"/>
<dbReference type="GO" id="GO:0015020">
    <property type="term" value="F:glucuronosyltransferase activity"/>
    <property type="evidence" value="ECO:0007669"/>
    <property type="project" value="UniProtKB-EC"/>
</dbReference>
<comment type="subcellular location">
    <subcellularLocation>
        <location evidence="5">Membrane</location>
        <topology evidence="5">Single-pass membrane protein</topology>
    </subcellularLocation>
</comment>
<comment type="catalytic activity">
    <reaction evidence="5">
        <text>glucuronate acceptor + UDP-alpha-D-glucuronate = acceptor beta-D-glucuronoside + UDP + H(+)</text>
        <dbReference type="Rhea" id="RHEA:21032"/>
        <dbReference type="ChEBI" id="CHEBI:15378"/>
        <dbReference type="ChEBI" id="CHEBI:58052"/>
        <dbReference type="ChEBI" id="CHEBI:58223"/>
        <dbReference type="ChEBI" id="CHEBI:132367"/>
        <dbReference type="ChEBI" id="CHEBI:132368"/>
        <dbReference type="EC" id="2.4.1.17"/>
    </reaction>
</comment>
<evidence type="ECO:0000256" key="3">
    <source>
        <dbReference type="ARBA" id="ARBA00022679"/>
    </source>
</evidence>
<dbReference type="EC" id="2.4.1.17" evidence="5"/>
<dbReference type="FunFam" id="3.40.50.2000:FF:000021">
    <property type="entry name" value="UDP-glucuronosyltransferase"/>
    <property type="match status" value="1"/>
</dbReference>
<protein>
    <recommendedName>
        <fullName evidence="5">UDP-glucuronosyltransferase</fullName>
        <ecNumber evidence="5">2.4.1.17</ecNumber>
    </recommendedName>
</protein>
<feature type="transmembrane region" description="Helical" evidence="5">
    <location>
        <begin position="478"/>
        <end position="501"/>
    </location>
</feature>
<comment type="caution">
    <text evidence="6">The sequence shown here is derived from an EMBL/GenBank/DDBJ whole genome shotgun (WGS) entry which is preliminary data.</text>
</comment>
<keyword evidence="5" id="KW-1133">Transmembrane helix</keyword>
<dbReference type="SUPFAM" id="SSF53756">
    <property type="entry name" value="UDP-Glycosyltransferase/glycogen phosphorylase"/>
    <property type="match status" value="1"/>
</dbReference>
<organism evidence="6 7">
    <name type="scientific">Leptosia nina</name>
    <dbReference type="NCBI Taxonomy" id="320188"/>
    <lineage>
        <taxon>Eukaryota</taxon>
        <taxon>Metazoa</taxon>
        <taxon>Ecdysozoa</taxon>
        <taxon>Arthropoda</taxon>
        <taxon>Hexapoda</taxon>
        <taxon>Insecta</taxon>
        <taxon>Pterygota</taxon>
        <taxon>Neoptera</taxon>
        <taxon>Endopterygota</taxon>
        <taxon>Lepidoptera</taxon>
        <taxon>Glossata</taxon>
        <taxon>Ditrysia</taxon>
        <taxon>Papilionoidea</taxon>
        <taxon>Pieridae</taxon>
        <taxon>Pierinae</taxon>
        <taxon>Leptosia</taxon>
    </lineage>
</organism>
<dbReference type="InterPro" id="IPR002213">
    <property type="entry name" value="UDP_glucos_trans"/>
</dbReference>
<dbReference type="PANTHER" id="PTHR48043:SF159">
    <property type="entry name" value="EG:EG0003.4 PROTEIN-RELATED"/>
    <property type="match status" value="1"/>
</dbReference>
<dbReference type="PANTHER" id="PTHR48043">
    <property type="entry name" value="EG:EG0003.4 PROTEIN-RELATED"/>
    <property type="match status" value="1"/>
</dbReference>
<dbReference type="Proteomes" id="UP001497472">
    <property type="component" value="Unassembled WGS sequence"/>
</dbReference>
<dbReference type="InterPro" id="IPR035595">
    <property type="entry name" value="UDP_glycos_trans_CS"/>
</dbReference>
<proteinExistence type="inferred from homology"/>
<dbReference type="EMBL" id="CAVLEF010000009">
    <property type="protein sequence ID" value="CAK1547652.1"/>
    <property type="molecule type" value="Genomic_DNA"/>
</dbReference>
<evidence type="ECO:0000256" key="2">
    <source>
        <dbReference type="ARBA" id="ARBA00022676"/>
    </source>
</evidence>
<keyword evidence="2 4" id="KW-0328">Glycosyltransferase</keyword>
<sequence>MTSSLVFILCVITGIHSARILAVFPTPSVSHQVVFRPLTLELAKRGHELTVITTDPLFRSQSPGNYTEIDVHDMSYELWKKKFVYDVKFGMKKSIYQQVETILTIMSDIMCLQVEHPEIQRIIKNREKYDLLLLEAWPRQNLMYSYLFKAPVIQISSLGALFGNDENNFGVPKHPFLYPMTISQKVYDLTFWDKIEEIRLRLWFNKIWDDEEPKELKILREKISKDLPNYDILSDNIDMLFINTHPMWINNQPLPPNVITIWGIHKNPERVLPKDLQTFLDSSKNGVIYLSFGTNVFSSLLPQEQIQIFVRVFSKLPYDILWKWETNELPNRAENIKIVKWLPQSDLLKHPKIKLFITQGGLQSTDEAIIAGVPMIGVPMLGDQWSNVEKCEFYKIGKKVEMETITEEELEGAIQTVINDTSYRDNIIRLRKLMNDQPQGALERAVWWTEYVLRHGGAKHLRAAGANMHWTKYYEIEFVLQLFSIVFVALVASLLVIYFVWKQLSIPKSKLKDN</sequence>
<evidence type="ECO:0000256" key="4">
    <source>
        <dbReference type="RuleBase" id="RU003718"/>
    </source>
</evidence>
<keyword evidence="7" id="KW-1185">Reference proteome</keyword>
<dbReference type="CDD" id="cd03784">
    <property type="entry name" value="GT1_Gtf-like"/>
    <property type="match status" value="1"/>
</dbReference>
<dbReference type="Pfam" id="PF00201">
    <property type="entry name" value="UDPGT"/>
    <property type="match status" value="1"/>
</dbReference>
<evidence type="ECO:0000256" key="5">
    <source>
        <dbReference type="RuleBase" id="RU362059"/>
    </source>
</evidence>
<gene>
    <name evidence="6" type="ORF">LNINA_LOCUS7112</name>
</gene>
<feature type="signal peptide" evidence="5">
    <location>
        <begin position="1"/>
        <end position="17"/>
    </location>
</feature>
<evidence type="ECO:0000313" key="7">
    <source>
        <dbReference type="Proteomes" id="UP001497472"/>
    </source>
</evidence>
<dbReference type="PROSITE" id="PS00375">
    <property type="entry name" value="UDPGT"/>
    <property type="match status" value="1"/>
</dbReference>
<evidence type="ECO:0000313" key="6">
    <source>
        <dbReference type="EMBL" id="CAK1547652.1"/>
    </source>
</evidence>
<accession>A0AAV1JGP4</accession>
<dbReference type="InterPro" id="IPR050271">
    <property type="entry name" value="UDP-glycosyltransferase"/>
</dbReference>
<feature type="chain" id="PRO_5043098933" description="UDP-glucuronosyltransferase" evidence="5">
    <location>
        <begin position="18"/>
        <end position="514"/>
    </location>
</feature>
<dbReference type="GO" id="GO:0016020">
    <property type="term" value="C:membrane"/>
    <property type="evidence" value="ECO:0007669"/>
    <property type="project" value="UniProtKB-SubCell"/>
</dbReference>
<reference evidence="6 7" key="1">
    <citation type="submission" date="2023-11" db="EMBL/GenBank/DDBJ databases">
        <authorList>
            <person name="Okamura Y."/>
        </authorList>
    </citation>
    <scope>NUCLEOTIDE SEQUENCE [LARGE SCALE GENOMIC DNA]</scope>
</reference>
<dbReference type="Gene3D" id="3.40.50.2000">
    <property type="entry name" value="Glycogen Phosphorylase B"/>
    <property type="match status" value="1"/>
</dbReference>
<evidence type="ECO:0000256" key="1">
    <source>
        <dbReference type="ARBA" id="ARBA00009995"/>
    </source>
</evidence>
<keyword evidence="3 4" id="KW-0808">Transferase</keyword>
<keyword evidence="5" id="KW-0472">Membrane</keyword>